<dbReference type="AlphaFoldDB" id="A0A3P8FWU9"/>
<gene>
    <name evidence="2" type="ORF">SMTD_LOCUS11821</name>
</gene>
<dbReference type="EMBL" id="UZAL01031839">
    <property type="protein sequence ID" value="VDP59325.1"/>
    <property type="molecule type" value="Genomic_DNA"/>
</dbReference>
<evidence type="ECO:0000313" key="3">
    <source>
        <dbReference type="Proteomes" id="UP000269396"/>
    </source>
</evidence>
<accession>A0A3P8FWU9</accession>
<evidence type="ECO:0000313" key="2">
    <source>
        <dbReference type="EMBL" id="VDP59325.1"/>
    </source>
</evidence>
<feature type="transmembrane region" description="Helical" evidence="1">
    <location>
        <begin position="6"/>
        <end position="27"/>
    </location>
</feature>
<proteinExistence type="predicted"/>
<keyword evidence="1" id="KW-0812">Transmembrane</keyword>
<dbReference type="Proteomes" id="UP000269396">
    <property type="component" value="Unassembled WGS sequence"/>
</dbReference>
<organism evidence="2 3">
    <name type="scientific">Schistosoma mattheei</name>
    <dbReference type="NCBI Taxonomy" id="31246"/>
    <lineage>
        <taxon>Eukaryota</taxon>
        <taxon>Metazoa</taxon>
        <taxon>Spiralia</taxon>
        <taxon>Lophotrochozoa</taxon>
        <taxon>Platyhelminthes</taxon>
        <taxon>Trematoda</taxon>
        <taxon>Digenea</taxon>
        <taxon>Strigeidida</taxon>
        <taxon>Schistosomatoidea</taxon>
        <taxon>Schistosomatidae</taxon>
        <taxon>Schistosoma</taxon>
    </lineage>
</organism>
<keyword evidence="3" id="KW-1185">Reference proteome</keyword>
<keyword evidence="1" id="KW-0472">Membrane</keyword>
<sequence length="39" mass="4545">MYQTNSFIISWWWIVFINWYLSVNIIISGSICSSSSINA</sequence>
<evidence type="ECO:0000256" key="1">
    <source>
        <dbReference type="SAM" id="Phobius"/>
    </source>
</evidence>
<reference evidence="2 3" key="1">
    <citation type="submission" date="2018-11" db="EMBL/GenBank/DDBJ databases">
        <authorList>
            <consortium name="Pathogen Informatics"/>
        </authorList>
    </citation>
    <scope>NUCLEOTIDE SEQUENCE [LARGE SCALE GENOMIC DNA]</scope>
    <source>
        <strain>Denwood</strain>
        <strain evidence="3">Zambia</strain>
    </source>
</reference>
<name>A0A3P8FWU9_9TREM</name>
<protein>
    <submittedName>
        <fullName evidence="2">Uncharacterized protein</fullName>
    </submittedName>
</protein>
<keyword evidence="1" id="KW-1133">Transmembrane helix</keyword>